<gene>
    <name evidence="3" type="ORF">TeGR_g10026</name>
</gene>
<dbReference type="PANTHER" id="PTHR24183:SF1">
    <property type="entry name" value="FIBRONECTIN TYPE 3 AND ANKYRIN REPEAT DOMAINS PROTEIN 1"/>
    <property type="match status" value="1"/>
</dbReference>
<feature type="compositionally biased region" description="Polar residues" evidence="2">
    <location>
        <begin position="292"/>
        <end position="307"/>
    </location>
</feature>
<name>A0ABQ6M415_9STRA</name>
<proteinExistence type="predicted"/>
<comment type="caution">
    <text evidence="3">The sequence shown here is derived from an EMBL/GenBank/DDBJ whole genome shotgun (WGS) entry which is preliminary data.</text>
</comment>
<dbReference type="SMART" id="SM00248">
    <property type="entry name" value="ANK"/>
    <property type="match status" value="4"/>
</dbReference>
<dbReference type="SUPFAM" id="SSF48403">
    <property type="entry name" value="Ankyrin repeat"/>
    <property type="match status" value="1"/>
</dbReference>
<protein>
    <submittedName>
        <fullName evidence="3">Uncharacterized protein</fullName>
    </submittedName>
</protein>
<dbReference type="InterPro" id="IPR002110">
    <property type="entry name" value="Ankyrin_rpt"/>
</dbReference>
<dbReference type="PROSITE" id="PS50088">
    <property type="entry name" value="ANK_REPEAT"/>
    <property type="match status" value="2"/>
</dbReference>
<evidence type="ECO:0000256" key="2">
    <source>
        <dbReference type="SAM" id="MobiDB-lite"/>
    </source>
</evidence>
<keyword evidence="4" id="KW-1185">Reference proteome</keyword>
<accession>A0ABQ6M415</accession>
<organism evidence="3 4">
    <name type="scientific">Tetraparma gracilis</name>
    <dbReference type="NCBI Taxonomy" id="2962635"/>
    <lineage>
        <taxon>Eukaryota</taxon>
        <taxon>Sar</taxon>
        <taxon>Stramenopiles</taxon>
        <taxon>Ochrophyta</taxon>
        <taxon>Bolidophyceae</taxon>
        <taxon>Parmales</taxon>
        <taxon>Triparmaceae</taxon>
        <taxon>Tetraparma</taxon>
    </lineage>
</organism>
<reference evidence="3 4" key="1">
    <citation type="journal article" date="2023" name="Commun. Biol.">
        <title>Genome analysis of Parmales, the sister group of diatoms, reveals the evolutionary specialization of diatoms from phago-mixotrophs to photoautotrophs.</title>
        <authorList>
            <person name="Ban H."/>
            <person name="Sato S."/>
            <person name="Yoshikawa S."/>
            <person name="Yamada K."/>
            <person name="Nakamura Y."/>
            <person name="Ichinomiya M."/>
            <person name="Sato N."/>
            <person name="Blanc-Mathieu R."/>
            <person name="Endo H."/>
            <person name="Kuwata A."/>
            <person name="Ogata H."/>
        </authorList>
    </citation>
    <scope>NUCLEOTIDE SEQUENCE [LARGE SCALE GENOMIC DNA]</scope>
</reference>
<sequence length="491" mass="53445">MADVLRIRHPAASPTSEITMYDDTVHTTPYNLEIRVRLISLFMDTAYNKSLGVLHGPVDGHEWSPTTPGPMLVELDAEPDSDDSDASVVPGGGQKILVLPKHVEVVGKVEQRKGLLLLVQHNELRYDVLRAMVAAGCSTVEKYPDVENGNILFFPAFSGSKEHLRVLIQLGANVSVKNDDGYTAVMIAASQGKSACIRLLAEGGADLNARNDVGWTALLVAANANKPKAVNMLLTLGADPNVCNNYSKNCFDIATDCGHENVLKVLNERNVVASDKAVRVGDARKVIKDGSDTFSSPGSESYASSNFEDSLDSLSGSFSASPEKGMQHSASTGGFDNEASPGGPGRGRGRGRGGRRSSFNTGNRNVMQQPDIAPAPVPAPSLYDDSYLRAPAAEVVEEQQISDETAVTSDAFLELASMKKQASTVRRANESVREKEIREKAEWENSLEYARYQKELERLHMKPEERHQTKKIDADAYTGTYTKDKSRRRSF</sequence>
<dbReference type="PANTHER" id="PTHR24183">
    <property type="entry name" value="FIBRONECTIN TYPE 3 AND ANKYRIN REPEAT DOMAINS PROTEIN 1"/>
    <property type="match status" value="1"/>
</dbReference>
<keyword evidence="1" id="KW-0040">ANK repeat</keyword>
<feature type="region of interest" description="Disordered" evidence="2">
    <location>
        <begin position="313"/>
        <end position="379"/>
    </location>
</feature>
<feature type="repeat" description="ANK" evidence="1">
    <location>
        <begin position="180"/>
        <end position="212"/>
    </location>
</feature>
<feature type="compositionally biased region" description="Polar residues" evidence="2">
    <location>
        <begin position="357"/>
        <end position="368"/>
    </location>
</feature>
<feature type="repeat" description="ANK" evidence="1">
    <location>
        <begin position="213"/>
        <end position="245"/>
    </location>
</feature>
<dbReference type="EMBL" id="BRYB01003683">
    <property type="protein sequence ID" value="GMI19109.1"/>
    <property type="molecule type" value="Genomic_DNA"/>
</dbReference>
<dbReference type="Pfam" id="PF12796">
    <property type="entry name" value="Ank_2"/>
    <property type="match status" value="1"/>
</dbReference>
<dbReference type="Gene3D" id="1.25.40.20">
    <property type="entry name" value="Ankyrin repeat-containing domain"/>
    <property type="match status" value="1"/>
</dbReference>
<evidence type="ECO:0000313" key="3">
    <source>
        <dbReference type="EMBL" id="GMI19109.1"/>
    </source>
</evidence>
<feature type="region of interest" description="Disordered" evidence="2">
    <location>
        <begin position="460"/>
        <end position="491"/>
    </location>
</feature>
<feature type="compositionally biased region" description="Basic and acidic residues" evidence="2">
    <location>
        <begin position="460"/>
        <end position="474"/>
    </location>
</feature>
<dbReference type="PROSITE" id="PS50297">
    <property type="entry name" value="ANK_REP_REGION"/>
    <property type="match status" value="2"/>
</dbReference>
<feature type="region of interest" description="Disordered" evidence="2">
    <location>
        <begin position="288"/>
        <end position="307"/>
    </location>
</feature>
<evidence type="ECO:0000256" key="1">
    <source>
        <dbReference type="PROSITE-ProRule" id="PRU00023"/>
    </source>
</evidence>
<evidence type="ECO:0000313" key="4">
    <source>
        <dbReference type="Proteomes" id="UP001165060"/>
    </source>
</evidence>
<dbReference type="InterPro" id="IPR036770">
    <property type="entry name" value="Ankyrin_rpt-contain_sf"/>
</dbReference>
<dbReference type="Proteomes" id="UP001165060">
    <property type="component" value="Unassembled WGS sequence"/>
</dbReference>